<keyword evidence="4" id="KW-1185">Reference proteome</keyword>
<dbReference type="Gene3D" id="1.10.390.10">
    <property type="entry name" value="Neutral Protease Domain 2"/>
    <property type="match status" value="1"/>
</dbReference>
<evidence type="ECO:0000313" key="4">
    <source>
        <dbReference type="Proteomes" id="UP000662747"/>
    </source>
</evidence>
<dbReference type="InterPro" id="IPR014782">
    <property type="entry name" value="Peptidase_M1_dom"/>
</dbReference>
<dbReference type="InterPro" id="IPR027268">
    <property type="entry name" value="Peptidase_M4/M1_CTD_sf"/>
</dbReference>
<gene>
    <name evidence="3" type="ORF">JY651_14855</name>
</gene>
<sequence>MHTVARRAAVLLSLTSLWACAPAETEAPTTSPTSESEVLGETQESLSCATVSDGSPFGACPDLCAVVDRIPLPQPRASLSRNILTTSLDVKLDTLSATAAIQVAPSLAPGLSLKVGNIQILGVRSRCGALNYTVQDGQLDIGMPVWANTVLVDYIFAETPDFDGYLPNGSTFLWPSFCPNLFPCHPALADGVKFSLKVSNVPAGKKAVYPTHIPADAPAYMIAWAVGDYTELPLGTTSEGTQVSVWHLPGEAAAATTGTLHLKDAVDFYERQYGPYTFGDKVGSVSANWGPGAYGGMEHHPYWHVASDAMEDKLVHQHEAAHGWYGNGVRIQCWEDFVLSEGTAEYLTARSVRATEGAEAEAAVWVQWKGELDRAVSRGDTLALPDSTCNAIDILTHPLWSNIPYKKGAFFYKALEKQIGTAAIDRALSTFYRQHVGGTARMQQFLDLVKTQTGQDPTPLANAWLRSLGIPAEVP</sequence>
<dbReference type="InterPro" id="IPR034015">
    <property type="entry name" value="M1_LTA4H"/>
</dbReference>
<feature type="domain" description="Peptidase M1 membrane alanine aminopeptidase" evidence="2">
    <location>
        <begin position="313"/>
        <end position="464"/>
    </location>
</feature>
<name>A0ABX7P6L1_9BACT</name>
<evidence type="ECO:0000259" key="2">
    <source>
        <dbReference type="Pfam" id="PF01433"/>
    </source>
</evidence>
<dbReference type="Proteomes" id="UP000662747">
    <property type="component" value="Chromosome"/>
</dbReference>
<keyword evidence="1" id="KW-0732">Signal</keyword>
<dbReference type="PANTHER" id="PTHR45726:SF3">
    <property type="entry name" value="LEUKOTRIENE A-4 HYDROLASE"/>
    <property type="match status" value="1"/>
</dbReference>
<dbReference type="SUPFAM" id="SSF55486">
    <property type="entry name" value="Metalloproteases ('zincins'), catalytic domain"/>
    <property type="match status" value="1"/>
</dbReference>
<proteinExistence type="predicted"/>
<dbReference type="EMBL" id="CP071090">
    <property type="protein sequence ID" value="QSQ26125.1"/>
    <property type="molecule type" value="Genomic_DNA"/>
</dbReference>
<evidence type="ECO:0000256" key="1">
    <source>
        <dbReference type="SAM" id="SignalP"/>
    </source>
</evidence>
<accession>A0ABX7P6L1</accession>
<protein>
    <submittedName>
        <fullName evidence="3">Peptidase M1</fullName>
    </submittedName>
</protein>
<dbReference type="PANTHER" id="PTHR45726">
    <property type="entry name" value="LEUKOTRIENE A-4 HYDROLASE"/>
    <property type="match status" value="1"/>
</dbReference>
<feature type="signal peptide" evidence="1">
    <location>
        <begin position="1"/>
        <end position="21"/>
    </location>
</feature>
<organism evidence="3 4">
    <name type="scientific">Pyxidicoccus parkwayensis</name>
    <dbReference type="NCBI Taxonomy" id="2813578"/>
    <lineage>
        <taxon>Bacteria</taxon>
        <taxon>Pseudomonadati</taxon>
        <taxon>Myxococcota</taxon>
        <taxon>Myxococcia</taxon>
        <taxon>Myxococcales</taxon>
        <taxon>Cystobacterineae</taxon>
        <taxon>Myxococcaceae</taxon>
        <taxon>Pyxidicoccus</taxon>
    </lineage>
</organism>
<dbReference type="RefSeq" id="WP_206727675.1">
    <property type="nucleotide sequence ID" value="NZ_CP071090.1"/>
</dbReference>
<feature type="chain" id="PRO_5047191795" evidence="1">
    <location>
        <begin position="22"/>
        <end position="475"/>
    </location>
</feature>
<evidence type="ECO:0000313" key="3">
    <source>
        <dbReference type="EMBL" id="QSQ26125.1"/>
    </source>
</evidence>
<reference evidence="3 4" key="1">
    <citation type="submission" date="2021-02" db="EMBL/GenBank/DDBJ databases">
        <title>De Novo genome assembly of isolated myxobacteria.</title>
        <authorList>
            <person name="Stevens D.C."/>
        </authorList>
    </citation>
    <scope>NUCLEOTIDE SEQUENCE [LARGE SCALE GENOMIC DNA]</scope>
    <source>
        <strain evidence="4">SCPEA02</strain>
    </source>
</reference>
<dbReference type="Pfam" id="PF01433">
    <property type="entry name" value="Peptidase_M1"/>
    <property type="match status" value="1"/>
</dbReference>